<dbReference type="InterPro" id="IPR027417">
    <property type="entry name" value="P-loop_NTPase"/>
</dbReference>
<dbReference type="Pfam" id="PF02978">
    <property type="entry name" value="SRP_SPB"/>
    <property type="match status" value="1"/>
</dbReference>
<comment type="subunit">
    <text evidence="9">Part of the signal recognition particle protein translocation system, which is composed of SRP and FtsY.</text>
</comment>
<dbReference type="SMART" id="SM00382">
    <property type="entry name" value="AAA"/>
    <property type="match status" value="1"/>
</dbReference>
<keyword evidence="4 9" id="KW-0694">RNA-binding</keyword>
<dbReference type="EMBL" id="SJPP01000001">
    <property type="protein sequence ID" value="TWU12176.1"/>
    <property type="molecule type" value="Genomic_DNA"/>
</dbReference>
<dbReference type="InterPro" id="IPR036891">
    <property type="entry name" value="Signal_recog_part_SRP54_M_sf"/>
</dbReference>
<dbReference type="RefSeq" id="WP_146369681.1">
    <property type="nucleotide sequence ID" value="NZ_SJPP01000001.1"/>
</dbReference>
<dbReference type="InterPro" id="IPR042101">
    <property type="entry name" value="SRP54_N_sf"/>
</dbReference>
<dbReference type="SUPFAM" id="SSF52540">
    <property type="entry name" value="P-loop containing nucleoside triphosphate hydrolases"/>
    <property type="match status" value="1"/>
</dbReference>
<comment type="similarity">
    <text evidence="1 9">Belongs to the GTP-binding SRP family. SRP54 subfamily.</text>
</comment>
<dbReference type="EC" id="3.6.5.4" evidence="9"/>
<dbReference type="SUPFAM" id="SSF47446">
    <property type="entry name" value="Signal peptide-binding domain"/>
    <property type="match status" value="1"/>
</dbReference>
<dbReference type="SMART" id="SM00962">
    <property type="entry name" value="SRP54"/>
    <property type="match status" value="1"/>
</dbReference>
<dbReference type="SMART" id="SM00963">
    <property type="entry name" value="SRP54_N"/>
    <property type="match status" value="1"/>
</dbReference>
<dbReference type="Proteomes" id="UP000320735">
    <property type="component" value="Unassembled WGS sequence"/>
</dbReference>
<keyword evidence="9" id="KW-0963">Cytoplasm</keyword>
<evidence type="ECO:0000259" key="11">
    <source>
        <dbReference type="PROSITE" id="PS00300"/>
    </source>
</evidence>
<dbReference type="InterPro" id="IPR004780">
    <property type="entry name" value="SRP"/>
</dbReference>
<dbReference type="InterPro" id="IPR022941">
    <property type="entry name" value="SRP54"/>
</dbReference>
<keyword evidence="7 9" id="KW-0687">Ribonucleoprotein</keyword>
<gene>
    <name evidence="9 12" type="primary">ffh</name>
    <name evidence="12" type="ORF">CA54_09940</name>
</gene>
<proteinExistence type="inferred from homology"/>
<dbReference type="Gene3D" id="1.10.260.30">
    <property type="entry name" value="Signal recognition particle, SRP54 subunit, M-domain"/>
    <property type="match status" value="1"/>
</dbReference>
<dbReference type="InterPro" id="IPR013822">
    <property type="entry name" value="Signal_recog_particl_SRP54_hlx"/>
</dbReference>
<dbReference type="AlphaFoldDB" id="A0A5C6BLJ2"/>
<evidence type="ECO:0000313" key="13">
    <source>
        <dbReference type="Proteomes" id="UP000320735"/>
    </source>
</evidence>
<keyword evidence="6 9" id="KW-0733">Signal recognition particle</keyword>
<evidence type="ECO:0000256" key="3">
    <source>
        <dbReference type="ARBA" id="ARBA00022801"/>
    </source>
</evidence>
<dbReference type="GO" id="GO:0006614">
    <property type="term" value="P:SRP-dependent cotranslational protein targeting to membrane"/>
    <property type="evidence" value="ECO:0007669"/>
    <property type="project" value="InterPro"/>
</dbReference>
<evidence type="ECO:0000256" key="7">
    <source>
        <dbReference type="ARBA" id="ARBA00023274"/>
    </source>
</evidence>
<evidence type="ECO:0000256" key="1">
    <source>
        <dbReference type="ARBA" id="ARBA00005450"/>
    </source>
</evidence>
<keyword evidence="2 9" id="KW-0547">Nucleotide-binding</keyword>
<dbReference type="Pfam" id="PF00448">
    <property type="entry name" value="SRP54"/>
    <property type="match status" value="1"/>
</dbReference>
<sequence>MFESITQGLTGALDALRGQTKLTDKNIADSLGQVRQALLEADVAYDVAKSFTDRVTENAIGRKVLNSINPGQQLVGVVYEELIHLMGPVDHSLHLGSKDEVTVIMLCGLQGSGKTTTCGKLSRILMNSGRRPMMVAADLQRPAAIEQLKTLGGQLDVPVHFEDPQGNSAVNVCRNGLKAAKAAGNIDTLILDTAGRLHIDDDLMKELEQIDNRLHPKQVLFVCDAMTGQDAVNSAKAFNEALELDGVILTKLDGDARGGAALSVKHVTGVPIKYVGVGEQLDKLQEFHPDRMAERILGMGDMRSLVEEAQSKFDQEEMEAAEEKMREGKFTLDTFLSTMKQMKKLGPMGEVMKMIPGMGGAVEAMGDMNPDEDMKQIEGIIQSMTPHERSNPDVIDISRRRRIAKGSGVDPADVNKLLKDFGGMQGMMSKMAGMSIRERMRAVKELGEGGLMNPGAQIHQTKQRSKRGPQDKRKIQQLKKKQRKNAKQQKKRNRKR</sequence>
<evidence type="ECO:0000256" key="10">
    <source>
        <dbReference type="SAM" id="MobiDB-lite"/>
    </source>
</evidence>
<keyword evidence="5 9" id="KW-0342">GTP-binding</keyword>
<dbReference type="NCBIfam" id="TIGR00959">
    <property type="entry name" value="ffh"/>
    <property type="match status" value="1"/>
</dbReference>
<feature type="region of interest" description="Disordered" evidence="10">
    <location>
        <begin position="448"/>
        <end position="496"/>
    </location>
</feature>
<dbReference type="GO" id="GO:0048500">
    <property type="term" value="C:signal recognition particle"/>
    <property type="evidence" value="ECO:0007669"/>
    <property type="project" value="UniProtKB-UniRule"/>
</dbReference>
<dbReference type="CDD" id="cd18539">
    <property type="entry name" value="SRP_G"/>
    <property type="match status" value="1"/>
</dbReference>
<comment type="domain">
    <text evidence="9">Composed of three domains: the N-terminal N domain, which is responsible for interactions with the ribosome, the central G domain, which binds GTP, and the C-terminal M domain, which binds the RNA and the signal sequence of the RNC.</text>
</comment>
<keyword evidence="3 9" id="KW-0378">Hydrolase</keyword>
<dbReference type="Gene3D" id="3.40.50.300">
    <property type="entry name" value="P-loop containing nucleotide triphosphate hydrolases"/>
    <property type="match status" value="1"/>
</dbReference>
<dbReference type="HAMAP" id="MF_00306">
    <property type="entry name" value="SRP54"/>
    <property type="match status" value="1"/>
</dbReference>
<keyword evidence="13" id="KW-1185">Reference proteome</keyword>
<dbReference type="InterPro" id="IPR004125">
    <property type="entry name" value="Signal_recog_particle_SRP54_M"/>
</dbReference>
<feature type="binding site" evidence="9">
    <location>
        <begin position="192"/>
        <end position="196"/>
    </location>
    <ligand>
        <name>GTP</name>
        <dbReference type="ChEBI" id="CHEBI:37565"/>
    </ligand>
</feature>
<dbReference type="GO" id="GO:0003924">
    <property type="term" value="F:GTPase activity"/>
    <property type="evidence" value="ECO:0007669"/>
    <property type="project" value="UniProtKB-UniRule"/>
</dbReference>
<comment type="caution">
    <text evidence="12">The sequence shown here is derived from an EMBL/GenBank/DDBJ whole genome shotgun (WGS) entry which is preliminary data.</text>
</comment>
<dbReference type="InterPro" id="IPR003593">
    <property type="entry name" value="AAA+_ATPase"/>
</dbReference>
<feature type="compositionally biased region" description="Basic residues" evidence="10">
    <location>
        <begin position="475"/>
        <end position="496"/>
    </location>
</feature>
<dbReference type="OrthoDB" id="9804720at2"/>
<dbReference type="Pfam" id="PF02881">
    <property type="entry name" value="SRP54_N"/>
    <property type="match status" value="1"/>
</dbReference>
<dbReference type="PANTHER" id="PTHR11564:SF5">
    <property type="entry name" value="SIGNAL RECOGNITION PARTICLE SUBUNIT SRP54"/>
    <property type="match status" value="1"/>
</dbReference>
<comment type="function">
    <text evidence="9">Involved in targeting and insertion of nascent membrane proteins into the cytoplasmic membrane. Binds to the hydrophobic signal sequence of the ribosome-nascent chain (RNC) as it emerges from the ribosomes. The SRP-RNC complex is then targeted to the cytoplasmic membrane where it interacts with the SRP receptor FtsY.</text>
</comment>
<dbReference type="InterPro" id="IPR000897">
    <property type="entry name" value="SRP54_GTPase_dom"/>
</dbReference>
<feature type="binding site" evidence="9">
    <location>
        <begin position="108"/>
        <end position="115"/>
    </location>
    <ligand>
        <name>GTP</name>
        <dbReference type="ChEBI" id="CHEBI:37565"/>
    </ligand>
</feature>
<accession>A0A5C6BLJ2</accession>
<protein>
    <recommendedName>
        <fullName evidence="9">Signal recognition particle protein</fullName>
        <ecNumber evidence="9">3.6.5.4</ecNumber>
    </recommendedName>
    <alternativeName>
        <fullName evidence="9">Fifty-four homolog</fullName>
    </alternativeName>
</protein>
<dbReference type="Gene3D" id="1.20.120.140">
    <property type="entry name" value="Signal recognition particle SRP54, nucleotide-binding domain"/>
    <property type="match status" value="1"/>
</dbReference>
<evidence type="ECO:0000256" key="9">
    <source>
        <dbReference type="HAMAP-Rule" id="MF_00306"/>
    </source>
</evidence>
<name>A0A5C6BLJ2_9PLAN</name>
<dbReference type="GO" id="GO:0005525">
    <property type="term" value="F:GTP binding"/>
    <property type="evidence" value="ECO:0007669"/>
    <property type="project" value="UniProtKB-UniRule"/>
</dbReference>
<evidence type="ECO:0000256" key="8">
    <source>
        <dbReference type="ARBA" id="ARBA00048027"/>
    </source>
</evidence>
<evidence type="ECO:0000256" key="6">
    <source>
        <dbReference type="ARBA" id="ARBA00023135"/>
    </source>
</evidence>
<dbReference type="PROSITE" id="PS00300">
    <property type="entry name" value="SRP54"/>
    <property type="match status" value="1"/>
</dbReference>
<evidence type="ECO:0000256" key="2">
    <source>
        <dbReference type="ARBA" id="ARBA00022741"/>
    </source>
</evidence>
<evidence type="ECO:0000256" key="4">
    <source>
        <dbReference type="ARBA" id="ARBA00022884"/>
    </source>
</evidence>
<comment type="catalytic activity">
    <reaction evidence="8 9">
        <text>GTP + H2O = GDP + phosphate + H(+)</text>
        <dbReference type="Rhea" id="RHEA:19669"/>
        <dbReference type="ChEBI" id="CHEBI:15377"/>
        <dbReference type="ChEBI" id="CHEBI:15378"/>
        <dbReference type="ChEBI" id="CHEBI:37565"/>
        <dbReference type="ChEBI" id="CHEBI:43474"/>
        <dbReference type="ChEBI" id="CHEBI:58189"/>
        <dbReference type="EC" id="3.6.5.4"/>
    </reaction>
</comment>
<comment type="subcellular location">
    <subcellularLocation>
        <location evidence="9">Cytoplasm</location>
    </subcellularLocation>
    <text evidence="9">The SRP-RNC complex is targeted to the cytoplasmic membrane.</text>
</comment>
<evidence type="ECO:0000313" key="12">
    <source>
        <dbReference type="EMBL" id="TWU12176.1"/>
    </source>
</evidence>
<organism evidence="12 13">
    <name type="scientific">Symmachiella macrocystis</name>
    <dbReference type="NCBI Taxonomy" id="2527985"/>
    <lineage>
        <taxon>Bacteria</taxon>
        <taxon>Pseudomonadati</taxon>
        <taxon>Planctomycetota</taxon>
        <taxon>Planctomycetia</taxon>
        <taxon>Planctomycetales</taxon>
        <taxon>Planctomycetaceae</taxon>
        <taxon>Symmachiella</taxon>
    </lineage>
</organism>
<dbReference type="GO" id="GO:0008312">
    <property type="term" value="F:7S RNA binding"/>
    <property type="evidence" value="ECO:0007669"/>
    <property type="project" value="InterPro"/>
</dbReference>
<feature type="domain" description="SRP54-type proteins GTP-binding" evidence="11">
    <location>
        <begin position="271"/>
        <end position="284"/>
    </location>
</feature>
<feature type="binding site" evidence="9">
    <location>
        <begin position="250"/>
        <end position="253"/>
    </location>
    <ligand>
        <name>GTP</name>
        <dbReference type="ChEBI" id="CHEBI:37565"/>
    </ligand>
</feature>
<dbReference type="PANTHER" id="PTHR11564">
    <property type="entry name" value="SIGNAL RECOGNITION PARTICLE 54K PROTEIN SRP54"/>
    <property type="match status" value="1"/>
</dbReference>
<reference evidence="12 13" key="1">
    <citation type="submission" date="2019-02" db="EMBL/GenBank/DDBJ databases">
        <title>Deep-cultivation of Planctomycetes and their phenomic and genomic characterization uncovers novel biology.</title>
        <authorList>
            <person name="Wiegand S."/>
            <person name="Jogler M."/>
            <person name="Boedeker C."/>
            <person name="Pinto D."/>
            <person name="Vollmers J."/>
            <person name="Rivas-Marin E."/>
            <person name="Kohn T."/>
            <person name="Peeters S.H."/>
            <person name="Heuer A."/>
            <person name="Rast P."/>
            <person name="Oberbeckmann S."/>
            <person name="Bunk B."/>
            <person name="Jeske O."/>
            <person name="Meyerdierks A."/>
            <person name="Storesund J.E."/>
            <person name="Kallscheuer N."/>
            <person name="Luecker S."/>
            <person name="Lage O.M."/>
            <person name="Pohl T."/>
            <person name="Merkel B.J."/>
            <person name="Hornburger P."/>
            <person name="Mueller R.-W."/>
            <person name="Bruemmer F."/>
            <person name="Labrenz M."/>
            <person name="Spormann A.M."/>
            <person name="Op Den Camp H."/>
            <person name="Overmann J."/>
            <person name="Amann R."/>
            <person name="Jetten M.S.M."/>
            <person name="Mascher T."/>
            <person name="Medema M.H."/>
            <person name="Devos D.P."/>
            <person name="Kaster A.-K."/>
            <person name="Ovreas L."/>
            <person name="Rohde M."/>
            <person name="Galperin M.Y."/>
            <person name="Jogler C."/>
        </authorList>
    </citation>
    <scope>NUCLEOTIDE SEQUENCE [LARGE SCALE GENOMIC DNA]</scope>
    <source>
        <strain evidence="12 13">CA54</strain>
    </source>
</reference>
<evidence type="ECO:0000256" key="5">
    <source>
        <dbReference type="ARBA" id="ARBA00023134"/>
    </source>
</evidence>